<accession>A0A6N2KJW0</accession>
<gene>
    <name evidence="2" type="ORF">SVIM_LOCUS88680</name>
</gene>
<sequence length="135" mass="15089">MMHSQDLQKLEGVLSPSHLELLEDSLEELLEKTGFFLSDSEKTEGETKEGGMDGNKKRSIDGGKRGASIKKSKRMKLLVQQLKLSVLRLIQYLQHHNLNCTSISHDGSLTAGGFSDSSLKVLLSYLTQHPHADRW</sequence>
<organism evidence="2">
    <name type="scientific">Salix viminalis</name>
    <name type="common">Common osier</name>
    <name type="synonym">Basket willow</name>
    <dbReference type="NCBI Taxonomy" id="40686"/>
    <lineage>
        <taxon>Eukaryota</taxon>
        <taxon>Viridiplantae</taxon>
        <taxon>Streptophyta</taxon>
        <taxon>Embryophyta</taxon>
        <taxon>Tracheophyta</taxon>
        <taxon>Spermatophyta</taxon>
        <taxon>Magnoliopsida</taxon>
        <taxon>eudicotyledons</taxon>
        <taxon>Gunneridae</taxon>
        <taxon>Pentapetalae</taxon>
        <taxon>rosids</taxon>
        <taxon>fabids</taxon>
        <taxon>Malpighiales</taxon>
        <taxon>Salicaceae</taxon>
        <taxon>Saliceae</taxon>
        <taxon>Salix</taxon>
    </lineage>
</organism>
<dbReference type="AlphaFoldDB" id="A0A6N2KJW0"/>
<dbReference type="EMBL" id="CAADRP010000413">
    <property type="protein sequence ID" value="VFU27978.1"/>
    <property type="molecule type" value="Genomic_DNA"/>
</dbReference>
<proteinExistence type="predicted"/>
<evidence type="ECO:0000313" key="2">
    <source>
        <dbReference type="EMBL" id="VFU27978.1"/>
    </source>
</evidence>
<name>A0A6N2KJW0_SALVM</name>
<feature type="region of interest" description="Disordered" evidence="1">
    <location>
        <begin position="40"/>
        <end position="68"/>
    </location>
</feature>
<feature type="compositionally biased region" description="Basic and acidic residues" evidence="1">
    <location>
        <begin position="40"/>
        <end position="64"/>
    </location>
</feature>
<evidence type="ECO:0000256" key="1">
    <source>
        <dbReference type="SAM" id="MobiDB-lite"/>
    </source>
</evidence>
<reference evidence="2" key="1">
    <citation type="submission" date="2019-03" db="EMBL/GenBank/DDBJ databases">
        <authorList>
            <person name="Mank J."/>
            <person name="Almeida P."/>
        </authorList>
    </citation>
    <scope>NUCLEOTIDE SEQUENCE</scope>
    <source>
        <strain evidence="2">78183</strain>
    </source>
</reference>
<protein>
    <submittedName>
        <fullName evidence="2">Uncharacterized protein</fullName>
    </submittedName>
</protein>